<dbReference type="EMBL" id="JACSDY010000010">
    <property type="protein sequence ID" value="KAF7416699.1"/>
    <property type="molecule type" value="Genomic_DNA"/>
</dbReference>
<proteinExistence type="predicted"/>
<name>A0A834NRL5_VESPE</name>
<accession>A0A834NRL5</accession>
<evidence type="ECO:0000313" key="1">
    <source>
        <dbReference type="EMBL" id="KAF7416699.1"/>
    </source>
</evidence>
<dbReference type="AlphaFoldDB" id="A0A834NRL5"/>
<sequence length="133" mass="14455">MMPISAAHKIMQTSDETYTTVGNIKVKCEEVARSTLQIPGSVNALSEKCEEVARSSLPIPGSVNALSENLLWCWLEGSKGLRSSNKIKGEIYGRRTAGIDIGLANADKVHKAPKAMRIRGASREFHSVCVMPQ</sequence>
<organism evidence="1 2">
    <name type="scientific">Vespula pensylvanica</name>
    <name type="common">Western yellow jacket</name>
    <name type="synonym">Wasp</name>
    <dbReference type="NCBI Taxonomy" id="30213"/>
    <lineage>
        <taxon>Eukaryota</taxon>
        <taxon>Metazoa</taxon>
        <taxon>Ecdysozoa</taxon>
        <taxon>Arthropoda</taxon>
        <taxon>Hexapoda</taxon>
        <taxon>Insecta</taxon>
        <taxon>Pterygota</taxon>
        <taxon>Neoptera</taxon>
        <taxon>Endopterygota</taxon>
        <taxon>Hymenoptera</taxon>
        <taxon>Apocrita</taxon>
        <taxon>Aculeata</taxon>
        <taxon>Vespoidea</taxon>
        <taxon>Vespidae</taxon>
        <taxon>Vespinae</taxon>
        <taxon>Vespula</taxon>
    </lineage>
</organism>
<dbReference type="Proteomes" id="UP000600918">
    <property type="component" value="Unassembled WGS sequence"/>
</dbReference>
<gene>
    <name evidence="1" type="ORF">H0235_011230</name>
</gene>
<protein>
    <submittedName>
        <fullName evidence="1">Uncharacterized protein</fullName>
    </submittedName>
</protein>
<keyword evidence="2" id="KW-1185">Reference proteome</keyword>
<comment type="caution">
    <text evidence="1">The sequence shown here is derived from an EMBL/GenBank/DDBJ whole genome shotgun (WGS) entry which is preliminary data.</text>
</comment>
<reference evidence="1" key="1">
    <citation type="journal article" date="2020" name="G3 (Bethesda)">
        <title>High-Quality Assemblies for Three Invasive Social Wasps from the &lt;i&gt;Vespula&lt;/i&gt; Genus.</title>
        <authorList>
            <person name="Harrop T.W.R."/>
            <person name="Guhlin J."/>
            <person name="McLaughlin G.M."/>
            <person name="Permina E."/>
            <person name="Stockwell P."/>
            <person name="Gilligan J."/>
            <person name="Le Lec M.F."/>
            <person name="Gruber M.A.M."/>
            <person name="Quinn O."/>
            <person name="Lovegrove M."/>
            <person name="Duncan E.J."/>
            <person name="Remnant E.J."/>
            <person name="Van Eeckhoven J."/>
            <person name="Graham B."/>
            <person name="Knapp R.A."/>
            <person name="Langford K.W."/>
            <person name="Kronenberg Z."/>
            <person name="Press M.O."/>
            <person name="Eacker S.M."/>
            <person name="Wilson-Rankin E.E."/>
            <person name="Purcell J."/>
            <person name="Lester P.J."/>
            <person name="Dearden P.K."/>
        </authorList>
    </citation>
    <scope>NUCLEOTIDE SEQUENCE</scope>
    <source>
        <strain evidence="1">Volc-1</strain>
    </source>
</reference>
<evidence type="ECO:0000313" key="2">
    <source>
        <dbReference type="Proteomes" id="UP000600918"/>
    </source>
</evidence>